<dbReference type="SUPFAM" id="SSF53474">
    <property type="entry name" value="alpha/beta-Hydrolases"/>
    <property type="match status" value="1"/>
</dbReference>
<dbReference type="EMBL" id="KK583190">
    <property type="protein sequence ID" value="KDO34464.1"/>
    <property type="molecule type" value="Genomic_DNA"/>
</dbReference>
<evidence type="ECO:0000256" key="1">
    <source>
        <dbReference type="SAM" id="Coils"/>
    </source>
</evidence>
<dbReference type="RefSeq" id="XP_012194145.1">
    <property type="nucleotide sequence ID" value="XM_012338755.1"/>
</dbReference>
<dbReference type="VEuPathDB" id="FungiDB:SPRG_00528"/>
<dbReference type="InterPro" id="IPR029058">
    <property type="entry name" value="AB_hydrolase_fold"/>
</dbReference>
<gene>
    <name evidence="3" type="ORF">SPRG_00528</name>
</gene>
<evidence type="ECO:0000313" key="3">
    <source>
        <dbReference type="EMBL" id="KDO34464.1"/>
    </source>
</evidence>
<dbReference type="GeneID" id="24123166"/>
<keyword evidence="1" id="KW-0175">Coiled coil</keyword>
<feature type="domain" description="DUF676" evidence="2">
    <location>
        <begin position="77"/>
        <end position="276"/>
    </location>
</feature>
<reference evidence="3 4" key="1">
    <citation type="journal article" date="2013" name="PLoS Genet.">
        <title>Distinctive expansion of potential virulence genes in the genome of the oomycete fish pathogen Saprolegnia parasitica.</title>
        <authorList>
            <person name="Jiang R.H."/>
            <person name="de Bruijn I."/>
            <person name="Haas B.J."/>
            <person name="Belmonte R."/>
            <person name="Lobach L."/>
            <person name="Christie J."/>
            <person name="van den Ackerveken G."/>
            <person name="Bottin A."/>
            <person name="Bulone V."/>
            <person name="Diaz-Moreno S.M."/>
            <person name="Dumas B."/>
            <person name="Fan L."/>
            <person name="Gaulin E."/>
            <person name="Govers F."/>
            <person name="Grenville-Briggs L.J."/>
            <person name="Horner N.R."/>
            <person name="Levin J.Z."/>
            <person name="Mammella M."/>
            <person name="Meijer H.J."/>
            <person name="Morris P."/>
            <person name="Nusbaum C."/>
            <person name="Oome S."/>
            <person name="Phillips A.J."/>
            <person name="van Rooyen D."/>
            <person name="Rzeszutek E."/>
            <person name="Saraiva M."/>
            <person name="Secombes C.J."/>
            <person name="Seidl M.F."/>
            <person name="Snel B."/>
            <person name="Stassen J.H."/>
            <person name="Sykes S."/>
            <person name="Tripathy S."/>
            <person name="van den Berg H."/>
            <person name="Vega-Arreguin J.C."/>
            <person name="Wawra S."/>
            <person name="Young S.K."/>
            <person name="Zeng Q."/>
            <person name="Dieguez-Uribeondo J."/>
            <person name="Russ C."/>
            <person name="Tyler B.M."/>
            <person name="van West P."/>
        </authorList>
    </citation>
    <scope>NUCLEOTIDE SEQUENCE [LARGE SCALE GENOMIC DNA]</scope>
    <source>
        <strain evidence="3 4">CBS 223.65</strain>
    </source>
</reference>
<dbReference type="OrthoDB" id="273452at2759"/>
<dbReference type="Pfam" id="PF05057">
    <property type="entry name" value="DUF676"/>
    <property type="match status" value="1"/>
</dbReference>
<dbReference type="Gene3D" id="3.40.50.1820">
    <property type="entry name" value="alpha/beta hydrolase"/>
    <property type="match status" value="1"/>
</dbReference>
<proteinExistence type="predicted"/>
<keyword evidence="4" id="KW-1185">Reference proteome</keyword>
<dbReference type="Proteomes" id="UP000030745">
    <property type="component" value="Unassembled WGS sequence"/>
</dbReference>
<evidence type="ECO:0000259" key="2">
    <source>
        <dbReference type="Pfam" id="PF05057"/>
    </source>
</evidence>
<dbReference type="OMA" id="GKMRLHD"/>
<dbReference type="PANTHER" id="PTHR12482:SF62">
    <property type="entry name" value="LIPASE ROG1-RELATED"/>
    <property type="match status" value="1"/>
</dbReference>
<accession>A0A067CUS3</accession>
<sequence>MDLDALQDHLALLTIHLSQAEANSSLLHSTMHALWRGRANLLKARVSETQRRLHSLQATNPIASEVPASTAKPVLPRHIFVLVHGVYGSPTDLAAIAKKLRSTFADDEMLLLQSRSNKGKTQRGLEKCGSNLAAEISDLLLTYQSSPRGHRISFVGHSLGGLITRQSLVYLQDIFAKQKIACTSYVSLCSPHLGSRCAGGSPSKNMWKFAVHQVLSMTLIYGKTGHELLFEDNPVAPFLESMSAPQSMYMQALARFKYRTAVAVIEGDQLVPYASASMNPNPLPELPPSKDSSSVWQWTMLHDGFAATSAFGAKLSATFPALPTARPELSMTSDGQPCDAGHEVAISEGMLSNLLSLPWRRMHLQVDMRGIHKVHALNLHVWPVGLMQPSNSRSDEFIDVLVEMLHADHMENDDNAPCV</sequence>
<dbReference type="InterPro" id="IPR007751">
    <property type="entry name" value="DUF676_lipase-like"/>
</dbReference>
<dbReference type="PANTHER" id="PTHR12482">
    <property type="entry name" value="LIPASE ROG1-RELATED-RELATED"/>
    <property type="match status" value="1"/>
</dbReference>
<dbReference type="InterPro" id="IPR044294">
    <property type="entry name" value="Lipase-like"/>
</dbReference>
<organism evidence="3 4">
    <name type="scientific">Saprolegnia parasitica (strain CBS 223.65)</name>
    <dbReference type="NCBI Taxonomy" id="695850"/>
    <lineage>
        <taxon>Eukaryota</taxon>
        <taxon>Sar</taxon>
        <taxon>Stramenopiles</taxon>
        <taxon>Oomycota</taxon>
        <taxon>Saprolegniomycetes</taxon>
        <taxon>Saprolegniales</taxon>
        <taxon>Saprolegniaceae</taxon>
        <taxon>Saprolegnia</taxon>
    </lineage>
</organism>
<dbReference type="AlphaFoldDB" id="A0A067CUS3"/>
<protein>
    <recommendedName>
        <fullName evidence="2">DUF676 domain-containing protein</fullName>
    </recommendedName>
</protein>
<name>A0A067CUS3_SAPPC</name>
<dbReference type="KEGG" id="spar:SPRG_00528"/>
<feature type="coiled-coil region" evidence="1">
    <location>
        <begin position="3"/>
        <end position="59"/>
    </location>
</feature>
<evidence type="ECO:0000313" key="4">
    <source>
        <dbReference type="Proteomes" id="UP000030745"/>
    </source>
</evidence>